<comment type="caution">
    <text evidence="6">The sequence shown here is derived from an EMBL/GenBank/DDBJ whole genome shotgun (WGS) entry which is preliminary data.</text>
</comment>
<feature type="domain" description="RRM" evidence="4">
    <location>
        <begin position="1"/>
        <end position="70"/>
    </location>
</feature>
<dbReference type="InterPro" id="IPR039539">
    <property type="entry name" value="Ras_GTPase_bind_prot"/>
</dbReference>
<reference evidence="6 7" key="1">
    <citation type="journal article" date="2017" name="Genome Biol.">
        <title>New reference genome sequences of hot pepper reveal the massive evolution of plant disease-resistance genes by retroduplication.</title>
        <authorList>
            <person name="Kim S."/>
            <person name="Park J."/>
            <person name="Yeom S.I."/>
            <person name="Kim Y.M."/>
            <person name="Seo E."/>
            <person name="Kim K.T."/>
            <person name="Kim M.S."/>
            <person name="Lee J.M."/>
            <person name="Cheong K."/>
            <person name="Shin H.S."/>
            <person name="Kim S.B."/>
            <person name="Han K."/>
            <person name="Lee J."/>
            <person name="Park M."/>
            <person name="Lee H.A."/>
            <person name="Lee H.Y."/>
            <person name="Lee Y."/>
            <person name="Oh S."/>
            <person name="Lee J.H."/>
            <person name="Choi E."/>
            <person name="Choi E."/>
            <person name="Lee S.E."/>
            <person name="Jeon J."/>
            <person name="Kim H."/>
            <person name="Choi G."/>
            <person name="Song H."/>
            <person name="Lee J."/>
            <person name="Lee S.C."/>
            <person name="Kwon J.K."/>
            <person name="Lee H.Y."/>
            <person name="Koo N."/>
            <person name="Hong Y."/>
            <person name="Kim R.W."/>
            <person name="Kang W.H."/>
            <person name="Huh J.H."/>
            <person name="Kang B.C."/>
            <person name="Yang T.J."/>
            <person name="Lee Y.H."/>
            <person name="Bennetzen J.L."/>
            <person name="Choi D."/>
        </authorList>
    </citation>
    <scope>NUCLEOTIDE SEQUENCE [LARGE SCALE GENOMIC DNA]</scope>
    <source>
        <strain evidence="7">cv. PBC81</strain>
    </source>
</reference>
<dbReference type="Pfam" id="PF00076">
    <property type="entry name" value="RRM_1"/>
    <property type="match status" value="3"/>
</dbReference>
<dbReference type="CDD" id="cd00590">
    <property type="entry name" value="RRM_SF"/>
    <property type="match status" value="1"/>
</dbReference>
<dbReference type="FunFam" id="3.10.450.50:FF:000003">
    <property type="entry name" value="Nuclear transport factor 2 family protein"/>
    <property type="match status" value="1"/>
</dbReference>
<dbReference type="Proteomes" id="UP000224567">
    <property type="component" value="Unassembled WGS sequence"/>
</dbReference>
<evidence type="ECO:0000256" key="2">
    <source>
        <dbReference type="PROSITE-ProRule" id="PRU00176"/>
    </source>
</evidence>
<dbReference type="PANTHER" id="PTHR10693">
    <property type="entry name" value="RAS GTPASE-ACTIVATING PROTEIN-BINDING PROTEIN"/>
    <property type="match status" value="1"/>
</dbReference>
<dbReference type="Gene3D" id="3.10.450.50">
    <property type="match status" value="1"/>
</dbReference>
<accession>A0A2G2W222</accession>
<dbReference type="AlphaFoldDB" id="A0A2G2W222"/>
<feature type="compositionally biased region" description="Gly residues" evidence="3">
    <location>
        <begin position="552"/>
        <end position="564"/>
    </location>
</feature>
<dbReference type="PROSITE" id="PS50102">
    <property type="entry name" value="RRM"/>
    <property type="match status" value="3"/>
</dbReference>
<evidence type="ECO:0000259" key="5">
    <source>
        <dbReference type="PROSITE" id="PS50177"/>
    </source>
</evidence>
<dbReference type="Gene3D" id="3.30.70.330">
    <property type="match status" value="3"/>
</dbReference>
<dbReference type="Pfam" id="PF02136">
    <property type="entry name" value="NTF2"/>
    <property type="match status" value="1"/>
</dbReference>
<dbReference type="InterPro" id="IPR035979">
    <property type="entry name" value="RBD_domain_sf"/>
</dbReference>
<dbReference type="SMART" id="SM00360">
    <property type="entry name" value="RRM"/>
    <property type="match status" value="3"/>
</dbReference>
<dbReference type="GO" id="GO:1990904">
    <property type="term" value="C:ribonucleoprotein complex"/>
    <property type="evidence" value="ECO:0007669"/>
    <property type="project" value="TreeGrafter"/>
</dbReference>
<evidence type="ECO:0008006" key="8">
    <source>
        <dbReference type="Google" id="ProtNLM"/>
    </source>
</evidence>
<reference evidence="7" key="2">
    <citation type="journal article" date="2017" name="J. Anim. Genet.">
        <title>Multiple reference genome sequences of hot pepper reveal the massive evolution of plant disease resistance genes by retroduplication.</title>
        <authorList>
            <person name="Kim S."/>
            <person name="Park J."/>
            <person name="Yeom S.-I."/>
            <person name="Kim Y.-M."/>
            <person name="Seo E."/>
            <person name="Kim K.-T."/>
            <person name="Kim M.-S."/>
            <person name="Lee J.M."/>
            <person name="Cheong K."/>
            <person name="Shin H.-S."/>
            <person name="Kim S.-B."/>
            <person name="Han K."/>
            <person name="Lee J."/>
            <person name="Park M."/>
            <person name="Lee H.-A."/>
            <person name="Lee H.-Y."/>
            <person name="Lee Y."/>
            <person name="Oh S."/>
            <person name="Lee J.H."/>
            <person name="Choi E."/>
            <person name="Choi E."/>
            <person name="Lee S.E."/>
            <person name="Jeon J."/>
            <person name="Kim H."/>
            <person name="Choi G."/>
            <person name="Song H."/>
            <person name="Lee J."/>
            <person name="Lee S.-C."/>
            <person name="Kwon J.-K."/>
            <person name="Lee H.-Y."/>
            <person name="Koo N."/>
            <person name="Hong Y."/>
            <person name="Kim R.W."/>
            <person name="Kang W.-H."/>
            <person name="Huh J.H."/>
            <person name="Kang B.-C."/>
            <person name="Yang T.-J."/>
            <person name="Lee Y.-H."/>
            <person name="Bennetzen J.L."/>
            <person name="Choi D."/>
        </authorList>
    </citation>
    <scope>NUCLEOTIDE SEQUENCE [LARGE SCALE GENOMIC DNA]</scope>
    <source>
        <strain evidence="7">cv. PBC81</strain>
    </source>
</reference>
<dbReference type="SUPFAM" id="SSF54427">
    <property type="entry name" value="NTF2-like"/>
    <property type="match status" value="1"/>
</dbReference>
<dbReference type="InterPro" id="IPR032710">
    <property type="entry name" value="NTF2-like_dom_sf"/>
</dbReference>
<feature type="compositionally biased region" description="Pro residues" evidence="3">
    <location>
        <begin position="404"/>
        <end position="421"/>
    </location>
</feature>
<dbReference type="EMBL" id="MLFT02000009">
    <property type="protein sequence ID" value="PHT39280.1"/>
    <property type="molecule type" value="Genomic_DNA"/>
</dbReference>
<dbReference type="PROSITE" id="PS50177">
    <property type="entry name" value="NTF2_DOMAIN"/>
    <property type="match status" value="1"/>
</dbReference>
<feature type="region of interest" description="Disordered" evidence="3">
    <location>
        <begin position="389"/>
        <end position="423"/>
    </location>
</feature>
<dbReference type="GO" id="GO:0003729">
    <property type="term" value="F:mRNA binding"/>
    <property type="evidence" value="ECO:0007669"/>
    <property type="project" value="TreeGrafter"/>
</dbReference>
<dbReference type="OrthoDB" id="339151at2759"/>
<evidence type="ECO:0000256" key="3">
    <source>
        <dbReference type="SAM" id="MobiDB-lite"/>
    </source>
</evidence>
<dbReference type="InterPro" id="IPR018222">
    <property type="entry name" value="Nuclear_transport_factor_2_euk"/>
</dbReference>
<sequence>MRALLCNLLGYTPESESNNVGNVLYDRDTGKSRGFAFVTMSSLEDCKTVIENLDGREYGGRTLRVNFSDKPKPKEPLYPETDHKLFVGNLAWSVTSDSLAQAFREYGTVVGARVLYDGETGRSRGYGFVSFETREEMENALNNLNGVVGTYFVGQYYQMLQTQPDFVHQFYSDASTVLRIDCSTRETASGMLQIHALVMSLHYSGIEIKTLHSLESWNGGVLVMVSGSVNVKGISRSRKFVQTFFLAPQEKGFFVLNDIFHYVEEEQILQQPLTYLAQTNLESKLNASNALQEQVPNYMLGGEIHAREFADAPKIEDNGPVNNYSFPEERLQHVPEAEKILEDNFAAQSNGSYQSTINAVQDHLASPIEEPVAEPQKHTYASILQVAKAPSAQGGPAQSSFNKPAPPPSEWQHVPEPPALPSVPSTNTIERHITEATEEASAVEDEVEVKSVYVKNVPTTMAAYEIEEEFKKFGKLRHDAVAIRTRKDIDVCYAFVEFEDVTGVQNAIEAATVQIGGHQLYIEGRRPNRNNLIRGRGRGRGRVSYSMDGRGRYGGRGFGRGGQDGADRDYGRSRGNGYYRQSSRPERAYSSNQQSSRNEHYSWE</sequence>
<dbReference type="GO" id="GO:0005829">
    <property type="term" value="C:cytosol"/>
    <property type="evidence" value="ECO:0007669"/>
    <property type="project" value="TreeGrafter"/>
</dbReference>
<protein>
    <recommendedName>
        <fullName evidence="8">G3BP-like protein</fullName>
    </recommendedName>
</protein>
<feature type="domain" description="RRM" evidence="4">
    <location>
        <begin position="450"/>
        <end position="526"/>
    </location>
</feature>
<dbReference type="InterPro" id="IPR002075">
    <property type="entry name" value="NTF2_dom"/>
</dbReference>
<feature type="domain" description="RRM" evidence="4">
    <location>
        <begin position="83"/>
        <end position="146"/>
    </location>
</feature>
<organism evidence="6 7">
    <name type="scientific">Capsicum baccatum</name>
    <name type="common">Peruvian pepper</name>
    <dbReference type="NCBI Taxonomy" id="33114"/>
    <lineage>
        <taxon>Eukaryota</taxon>
        <taxon>Viridiplantae</taxon>
        <taxon>Streptophyta</taxon>
        <taxon>Embryophyta</taxon>
        <taxon>Tracheophyta</taxon>
        <taxon>Spermatophyta</taxon>
        <taxon>Magnoliopsida</taxon>
        <taxon>eudicotyledons</taxon>
        <taxon>Gunneridae</taxon>
        <taxon>Pentapetalae</taxon>
        <taxon>asterids</taxon>
        <taxon>lamiids</taxon>
        <taxon>Solanales</taxon>
        <taxon>Solanaceae</taxon>
        <taxon>Solanoideae</taxon>
        <taxon>Capsiceae</taxon>
        <taxon>Capsicum</taxon>
    </lineage>
</organism>
<dbReference type="InterPro" id="IPR012677">
    <property type="entry name" value="Nucleotide-bd_a/b_plait_sf"/>
</dbReference>
<evidence type="ECO:0000313" key="6">
    <source>
        <dbReference type="EMBL" id="PHT39280.1"/>
    </source>
</evidence>
<proteinExistence type="predicted"/>
<dbReference type="InterPro" id="IPR000504">
    <property type="entry name" value="RRM_dom"/>
</dbReference>
<feature type="domain" description="NTF2" evidence="5">
    <location>
        <begin position="148"/>
        <end position="262"/>
    </location>
</feature>
<evidence type="ECO:0000256" key="1">
    <source>
        <dbReference type="ARBA" id="ARBA00022884"/>
    </source>
</evidence>
<gene>
    <name evidence="6" type="ORF">CQW23_22853</name>
</gene>
<name>A0A2G2W222_CAPBA</name>
<evidence type="ECO:0000259" key="4">
    <source>
        <dbReference type="PROSITE" id="PS50102"/>
    </source>
</evidence>
<dbReference type="SUPFAM" id="SSF54928">
    <property type="entry name" value="RNA-binding domain, RBD"/>
    <property type="match status" value="2"/>
</dbReference>
<evidence type="ECO:0000313" key="7">
    <source>
        <dbReference type="Proteomes" id="UP000224567"/>
    </source>
</evidence>
<keyword evidence="1 2" id="KW-0694">RNA-binding</keyword>
<dbReference type="STRING" id="33114.A0A2G2W222"/>
<dbReference type="CDD" id="cd00780">
    <property type="entry name" value="NTF2"/>
    <property type="match status" value="1"/>
</dbReference>
<keyword evidence="7" id="KW-1185">Reference proteome</keyword>
<dbReference type="PANTHER" id="PTHR10693:SF58">
    <property type="entry name" value="OS02G0131700 PROTEIN"/>
    <property type="match status" value="1"/>
</dbReference>
<feature type="region of interest" description="Disordered" evidence="3">
    <location>
        <begin position="529"/>
        <end position="604"/>
    </location>
</feature>